<evidence type="ECO:0000313" key="1">
    <source>
        <dbReference type="EMBL" id="MCY9607181.1"/>
    </source>
</evidence>
<accession>A0AAP9DRA1</accession>
<evidence type="ECO:0000313" key="4">
    <source>
        <dbReference type="Proteomes" id="UP001209276"/>
    </source>
</evidence>
<dbReference type="Proteomes" id="UP001209276">
    <property type="component" value="Unassembled WGS sequence"/>
</dbReference>
<protein>
    <submittedName>
        <fullName evidence="2">Uncharacterized protein</fullName>
    </submittedName>
</protein>
<dbReference type="GeneID" id="76994948"/>
<name>A0AAP9DRA1_PANTH</name>
<proteinExistence type="predicted"/>
<dbReference type="EMBL" id="JAMDMM010000018">
    <property type="protein sequence ID" value="MCY9607181.1"/>
    <property type="molecule type" value="Genomic_DNA"/>
</dbReference>
<gene>
    <name evidence="2" type="ORF">FLT43_02995</name>
    <name evidence="1" type="ORF">M5W83_08460</name>
</gene>
<dbReference type="RefSeq" id="WP_087440533.1">
    <property type="nucleotide sequence ID" value="NZ_CABMNB010000006.1"/>
</dbReference>
<evidence type="ECO:0000313" key="2">
    <source>
        <dbReference type="EMBL" id="QDM42585.1"/>
    </source>
</evidence>
<dbReference type="AlphaFoldDB" id="A0AAP9DRA1"/>
<evidence type="ECO:0000313" key="3">
    <source>
        <dbReference type="Proteomes" id="UP000315377"/>
    </source>
</evidence>
<dbReference type="Proteomes" id="UP000315377">
    <property type="component" value="Chromosome"/>
</dbReference>
<organism evidence="2 3">
    <name type="scientific">Paenibacillus thiaminolyticus</name>
    <name type="common">Bacillus thiaminolyticus</name>
    <dbReference type="NCBI Taxonomy" id="49283"/>
    <lineage>
        <taxon>Bacteria</taxon>
        <taxon>Bacillati</taxon>
        <taxon>Bacillota</taxon>
        <taxon>Bacilli</taxon>
        <taxon>Bacillales</taxon>
        <taxon>Paenibacillaceae</taxon>
        <taxon>Paenibacillus</taxon>
    </lineage>
</organism>
<keyword evidence="4" id="KW-1185">Reference proteome</keyword>
<dbReference type="Pfam" id="PF21820">
    <property type="entry name" value="DUF6886"/>
    <property type="match status" value="1"/>
</dbReference>
<reference evidence="2 3" key="1">
    <citation type="submission" date="2019-07" db="EMBL/GenBank/DDBJ databases">
        <title>Paenibacillus thiaminolyticus NRRL B-4156.</title>
        <authorList>
            <person name="Hehnly C."/>
            <person name="Zhang L."/>
        </authorList>
    </citation>
    <scope>NUCLEOTIDE SEQUENCE [LARGE SCALE GENOMIC DNA]</scope>
    <source>
        <strain evidence="2 3">NRRL B-4156</strain>
    </source>
</reference>
<reference evidence="1 4" key="2">
    <citation type="submission" date="2022-05" db="EMBL/GenBank/DDBJ databases">
        <title>Genome Sequencing of Bee-Associated Microbes.</title>
        <authorList>
            <person name="Dunlap C."/>
        </authorList>
    </citation>
    <scope>NUCLEOTIDE SEQUENCE [LARGE SCALE GENOMIC DNA]</scope>
    <source>
        <strain evidence="1 4">NRRL B-14613</strain>
    </source>
</reference>
<dbReference type="EMBL" id="CP041405">
    <property type="protein sequence ID" value="QDM42585.1"/>
    <property type="molecule type" value="Genomic_DNA"/>
</dbReference>
<dbReference type="InterPro" id="IPR049253">
    <property type="entry name" value="DUF6886"/>
</dbReference>
<sequence>MLYHFSEEPGIKRFAPRENQNREGFPPVVWAIDEEHQFTYFFPRNCPRIVIRATPDMSKEEREQFLGYSLANTIITIESRWYARVADCTIYRYAFEEDLFELYDKTAGYYISPHTIIPAGCTPVNRLVDRLLELGVELRVTPNLYPLRDAILRSSFQSFGIHRFNQAAKP</sequence>